<dbReference type="PANTHER" id="PTHR43673">
    <property type="entry name" value="NAD(P)H NITROREDUCTASE YDGI-RELATED"/>
    <property type="match status" value="1"/>
</dbReference>
<dbReference type="InterPro" id="IPR029479">
    <property type="entry name" value="Nitroreductase"/>
</dbReference>
<gene>
    <name evidence="4" type="primary">ybiE</name>
    <name evidence="4" type="ORF">Hs30E_18720</name>
</gene>
<evidence type="ECO:0000256" key="2">
    <source>
        <dbReference type="ARBA" id="ARBA00023002"/>
    </source>
</evidence>
<dbReference type="InterPro" id="IPR000415">
    <property type="entry name" value="Nitroreductase-like"/>
</dbReference>
<dbReference type="EMBL" id="BLLI01000077">
    <property type="protein sequence ID" value="GFH43321.1"/>
    <property type="molecule type" value="Genomic_DNA"/>
</dbReference>
<comment type="caution">
    <text evidence="4">The sequence shown here is derived from an EMBL/GenBank/DDBJ whole genome shotgun (WGS) entry which is preliminary data.</text>
</comment>
<dbReference type="Proteomes" id="UP000480303">
    <property type="component" value="Unassembled WGS sequence"/>
</dbReference>
<dbReference type="SUPFAM" id="SSF55469">
    <property type="entry name" value="FMN-dependent nitroreductase-like"/>
    <property type="match status" value="1"/>
</dbReference>
<sequence>MEFSKLNSSRHKVTQFDGRKVSVDEVKAILAAATLAPSAHNIQPWHFAIVDSAEKRAALSTAMHAKNAVQHESAGATVVVYSDTDLPERVRDMVKIGADFLPLDHKEDLLIKLPGMFEKFSEQQLSDYLALNTGLVSQNIVLAANDAGLKTNIILGFDKAKVKEVLAIENRFRPELIITMGYSDDAGHASYRLPVADITDVL</sequence>
<dbReference type="Pfam" id="PF00881">
    <property type="entry name" value="Nitroreductase"/>
    <property type="match status" value="1"/>
</dbReference>
<evidence type="ECO:0000313" key="5">
    <source>
        <dbReference type="Proteomes" id="UP000480303"/>
    </source>
</evidence>
<feature type="domain" description="Nitroreductase" evidence="3">
    <location>
        <begin position="9"/>
        <end position="182"/>
    </location>
</feature>
<keyword evidence="2" id="KW-0560">Oxidoreductase</keyword>
<protein>
    <submittedName>
        <fullName evidence="4">Oxidoreductase</fullName>
    </submittedName>
</protein>
<proteinExistence type="inferred from homology"/>
<dbReference type="PANTHER" id="PTHR43673:SF10">
    <property type="entry name" value="NADH DEHYDROGENASE_NAD(P)H NITROREDUCTASE XCC3605-RELATED"/>
    <property type="match status" value="1"/>
</dbReference>
<dbReference type="AlphaFoldDB" id="A0A6A0BGD1"/>
<reference evidence="4 5" key="1">
    <citation type="submission" date="2020-02" db="EMBL/GenBank/DDBJ databases">
        <title>Draft genome sequence of Lactococcus sp. Hs30E4-3.</title>
        <authorList>
            <person name="Noda S."/>
            <person name="Yuki M."/>
            <person name="Ohkuma M."/>
        </authorList>
    </citation>
    <scope>NUCLEOTIDE SEQUENCE [LARGE SCALE GENOMIC DNA]</scope>
    <source>
        <strain evidence="4 5">Hs30E4-3</strain>
    </source>
</reference>
<keyword evidence="5" id="KW-1185">Reference proteome</keyword>
<name>A0A6A0BGD1_9LACT</name>
<dbReference type="GO" id="GO:0016491">
    <property type="term" value="F:oxidoreductase activity"/>
    <property type="evidence" value="ECO:0007669"/>
    <property type="project" value="UniProtKB-KW"/>
</dbReference>
<accession>A0A6A0BGD1</accession>
<evidence type="ECO:0000259" key="3">
    <source>
        <dbReference type="Pfam" id="PF00881"/>
    </source>
</evidence>
<comment type="similarity">
    <text evidence="1">Belongs to the nitroreductase family.</text>
</comment>
<dbReference type="RefSeq" id="WP_172209755.1">
    <property type="nucleotide sequence ID" value="NZ_BLLI01000077.1"/>
</dbReference>
<evidence type="ECO:0000313" key="4">
    <source>
        <dbReference type="EMBL" id="GFH43321.1"/>
    </source>
</evidence>
<organism evidence="4 5">
    <name type="scientific">Pseudolactococcus hodotermopsidis</name>
    <dbReference type="NCBI Taxonomy" id="2709157"/>
    <lineage>
        <taxon>Bacteria</taxon>
        <taxon>Bacillati</taxon>
        <taxon>Bacillota</taxon>
        <taxon>Bacilli</taxon>
        <taxon>Lactobacillales</taxon>
        <taxon>Streptococcaceae</taxon>
        <taxon>Pseudolactococcus</taxon>
    </lineage>
</organism>
<dbReference type="Gene3D" id="3.40.109.10">
    <property type="entry name" value="NADH Oxidase"/>
    <property type="match status" value="1"/>
</dbReference>
<evidence type="ECO:0000256" key="1">
    <source>
        <dbReference type="ARBA" id="ARBA00007118"/>
    </source>
</evidence>